<dbReference type="SUPFAM" id="SSF53474">
    <property type="entry name" value="alpha/beta-Hydrolases"/>
    <property type="match status" value="1"/>
</dbReference>
<dbReference type="EMBL" id="JBBAXC010000008">
    <property type="protein sequence ID" value="MEI5907651.1"/>
    <property type="molecule type" value="Genomic_DNA"/>
</dbReference>
<dbReference type="InterPro" id="IPR029058">
    <property type="entry name" value="AB_hydrolase_fold"/>
</dbReference>
<dbReference type="PANTHER" id="PTHR43433:SF5">
    <property type="entry name" value="AB HYDROLASE-1 DOMAIN-CONTAINING PROTEIN"/>
    <property type="match status" value="1"/>
</dbReference>
<keyword evidence="3" id="KW-1185">Reference proteome</keyword>
<dbReference type="InterPro" id="IPR050471">
    <property type="entry name" value="AB_hydrolase"/>
</dbReference>
<feature type="domain" description="Serine aminopeptidase S33" evidence="1">
    <location>
        <begin position="42"/>
        <end position="232"/>
    </location>
</feature>
<organism evidence="2 3">
    <name type="scientific">Bacillus spongiae</name>
    <dbReference type="NCBI Taxonomy" id="2683610"/>
    <lineage>
        <taxon>Bacteria</taxon>
        <taxon>Bacillati</taxon>
        <taxon>Bacillota</taxon>
        <taxon>Bacilli</taxon>
        <taxon>Bacillales</taxon>
        <taxon>Bacillaceae</taxon>
        <taxon>Bacillus</taxon>
    </lineage>
</organism>
<evidence type="ECO:0000313" key="2">
    <source>
        <dbReference type="EMBL" id="MEI5907651.1"/>
    </source>
</evidence>
<dbReference type="PRINTS" id="PR00111">
    <property type="entry name" value="ABHYDROLASE"/>
</dbReference>
<dbReference type="Proteomes" id="UP001312865">
    <property type="component" value="Unassembled WGS sequence"/>
</dbReference>
<dbReference type="Gene3D" id="3.40.50.1820">
    <property type="entry name" value="alpha/beta hydrolase"/>
    <property type="match status" value="1"/>
</dbReference>
<dbReference type="InterPro" id="IPR022742">
    <property type="entry name" value="Hydrolase_4"/>
</dbReference>
<accession>A0ABU8HEK3</accession>
<evidence type="ECO:0000313" key="3">
    <source>
        <dbReference type="Proteomes" id="UP001312865"/>
    </source>
</evidence>
<proteinExistence type="predicted"/>
<reference evidence="2 3" key="1">
    <citation type="journal article" date="2018" name="J. Microbiol.">
        <title>Bacillus spongiae sp. nov., isolated from sponge of Jeju Island.</title>
        <authorList>
            <person name="Lee G.E."/>
            <person name="Im W.T."/>
            <person name="Park J.S."/>
        </authorList>
    </citation>
    <scope>NUCLEOTIDE SEQUENCE [LARGE SCALE GENOMIC DNA]</scope>
    <source>
        <strain evidence="2 3">135PIL107-10</strain>
    </source>
</reference>
<gene>
    <name evidence="2" type="ORF">WAK64_11345</name>
</gene>
<keyword evidence="2" id="KW-0378">Hydrolase</keyword>
<comment type="caution">
    <text evidence="2">The sequence shown here is derived from an EMBL/GenBank/DDBJ whole genome shotgun (WGS) entry which is preliminary data.</text>
</comment>
<dbReference type="GO" id="GO:0016787">
    <property type="term" value="F:hydrolase activity"/>
    <property type="evidence" value="ECO:0007669"/>
    <property type="project" value="UniProtKB-KW"/>
</dbReference>
<protein>
    <submittedName>
        <fullName evidence="2">Alpha/beta hydrolase</fullName>
    </submittedName>
</protein>
<dbReference type="PANTHER" id="PTHR43433">
    <property type="entry name" value="HYDROLASE, ALPHA/BETA FOLD FAMILY PROTEIN"/>
    <property type="match status" value="1"/>
</dbReference>
<name>A0ABU8HEK3_9BACI</name>
<dbReference type="InterPro" id="IPR000073">
    <property type="entry name" value="AB_hydrolase_1"/>
</dbReference>
<dbReference type="RefSeq" id="WP_336587091.1">
    <property type="nucleotide sequence ID" value="NZ_JBBAXC010000008.1"/>
</dbReference>
<dbReference type="Pfam" id="PF12146">
    <property type="entry name" value="Hydrolase_4"/>
    <property type="match status" value="1"/>
</dbReference>
<evidence type="ECO:0000259" key="1">
    <source>
        <dbReference type="Pfam" id="PF12146"/>
    </source>
</evidence>
<sequence length="256" mass="29337">MPRCLVKDTSIYYEVIGEGTPLLLIHPPGLGREIFYQQRVLRESYQLVMPDLGGHGDSGGKVLFTITEYVEQLVHIIEEIRISSLFICGYSAGGIIAQELGKRIPDKVKGMILLGGYPKVVDKRLKVMHKLGIYMLKHHPNRLMSLLAKVHSTNSDVKAKLENHMKKSYVPNWSYFYEQSYHYNGTETIHKLCFPLLLVYGKKADWVNNQSRFYQDNILQQKVFIKGGTHEIPSKFPQQCNEAIQQFIKKLSLLSP</sequence>